<accession>A0A5D0RQ11</accession>
<feature type="signal peptide" evidence="2">
    <location>
        <begin position="1"/>
        <end position="21"/>
    </location>
</feature>
<gene>
    <name evidence="3" type="ORF">FVF75_02020</name>
</gene>
<reference evidence="3 4" key="1">
    <citation type="submission" date="2019-08" db="EMBL/GenBank/DDBJ databases">
        <title>Identification of a novel species of the genus Boseongicola.</title>
        <authorList>
            <person name="Zhang X.-Q."/>
        </authorList>
    </citation>
    <scope>NUCLEOTIDE SEQUENCE [LARGE SCALE GENOMIC DNA]</scope>
    <source>
        <strain evidence="3 4">HY14</strain>
    </source>
</reference>
<dbReference type="AlphaFoldDB" id="A0A5D0RQ11"/>
<protein>
    <submittedName>
        <fullName evidence="3">Uncharacterized protein</fullName>
    </submittedName>
</protein>
<name>A0A5D0RQ11_9RHOB</name>
<evidence type="ECO:0000256" key="2">
    <source>
        <dbReference type="SAM" id="SignalP"/>
    </source>
</evidence>
<feature type="region of interest" description="Disordered" evidence="1">
    <location>
        <begin position="292"/>
        <end position="315"/>
    </location>
</feature>
<keyword evidence="2" id="KW-0732">Signal</keyword>
<evidence type="ECO:0000313" key="3">
    <source>
        <dbReference type="EMBL" id="TYB82985.1"/>
    </source>
</evidence>
<comment type="caution">
    <text evidence="3">The sequence shown here is derived from an EMBL/GenBank/DDBJ whole genome shotgun (WGS) entry which is preliminary data.</text>
</comment>
<evidence type="ECO:0000313" key="4">
    <source>
        <dbReference type="Proteomes" id="UP000322080"/>
    </source>
</evidence>
<organism evidence="3 4">
    <name type="scientific">Maritimibacter fusiformis</name>
    <dbReference type="NCBI Taxonomy" id="2603819"/>
    <lineage>
        <taxon>Bacteria</taxon>
        <taxon>Pseudomonadati</taxon>
        <taxon>Pseudomonadota</taxon>
        <taxon>Alphaproteobacteria</taxon>
        <taxon>Rhodobacterales</taxon>
        <taxon>Roseobacteraceae</taxon>
        <taxon>Maritimibacter</taxon>
    </lineage>
</organism>
<keyword evidence="4" id="KW-1185">Reference proteome</keyword>
<sequence>MRRVALGASGGLAVLALSASASYLAVDALYPRYLAAFHAPADPAPQPAPKATAEEKPAFVLYTKQTVGVDRADWTPALAADMTAPRWPGLPEELDGVPELRSATLDAADWGDTAPATAPATPPRGLGGEIVMSSMSSPTIPTDEMSAGMPAGALAAMADLPGRLIAAATPAALAALTSGAASSLAPATLAYGRADTPAPDQPQPEIELAALTTDIDLTPDLRPEPRPELPPAAAVAPMVTPAPDAPTDLAVMTSPRPEARPADLRIAVAAPAPAATPAPVAAAPEAQVIPAASRATPRVSGNGCGRNHARAMPRRPAGAPAASAFFAALGDGSGGGRDNRIINELARGNMPAFLHELEPVVFRGPDARGAQTEIVICVTPDYLALGSDNDFVRVPLGLPAAAAIAGQFGMTLPTPRMVDAIYAQARVRLSPAPMTPGPQMSSTSYFLRHNATIEGQRQGRGGLISGHKKDVVMASRMASNPGRVAIYGWHRASGNPIQPVSTVHGASYADYSHGIRLVSRTAYLNGKAVDIDELLGSGRYAYLLNSDGPLPGPVIRIASR</sequence>
<feature type="chain" id="PRO_5022742563" evidence="2">
    <location>
        <begin position="22"/>
        <end position="560"/>
    </location>
</feature>
<dbReference type="EMBL" id="VSIY01000003">
    <property type="protein sequence ID" value="TYB82985.1"/>
    <property type="molecule type" value="Genomic_DNA"/>
</dbReference>
<proteinExistence type="predicted"/>
<dbReference type="Proteomes" id="UP000322080">
    <property type="component" value="Unassembled WGS sequence"/>
</dbReference>
<evidence type="ECO:0000256" key="1">
    <source>
        <dbReference type="SAM" id="MobiDB-lite"/>
    </source>
</evidence>